<reference evidence="1 2" key="1">
    <citation type="submission" date="2020-07" db="EMBL/GenBank/DDBJ databases">
        <authorList>
            <person name="Feng X."/>
        </authorList>
    </citation>
    <scope>NUCLEOTIDE SEQUENCE [LARGE SCALE GENOMIC DNA]</scope>
    <source>
        <strain evidence="1 2">JCM23202</strain>
    </source>
</reference>
<dbReference type="AlphaFoldDB" id="A0A7X1E8Z2"/>
<name>A0A7X1E8Z2_9BACT</name>
<gene>
    <name evidence="1" type="ORF">H5P27_12550</name>
</gene>
<dbReference type="RefSeq" id="WP_185660744.1">
    <property type="nucleotide sequence ID" value="NZ_CAWPOO010000012.1"/>
</dbReference>
<comment type="caution">
    <text evidence="1">The sequence shown here is derived from an EMBL/GenBank/DDBJ whole genome shotgun (WGS) entry which is preliminary data.</text>
</comment>
<proteinExistence type="predicted"/>
<dbReference type="Proteomes" id="UP000526501">
    <property type="component" value="Unassembled WGS sequence"/>
</dbReference>
<evidence type="ECO:0000313" key="2">
    <source>
        <dbReference type="Proteomes" id="UP000526501"/>
    </source>
</evidence>
<evidence type="ECO:0000313" key="1">
    <source>
        <dbReference type="EMBL" id="MBC2606874.1"/>
    </source>
</evidence>
<dbReference type="EMBL" id="JACHVC010000012">
    <property type="protein sequence ID" value="MBC2606874.1"/>
    <property type="molecule type" value="Genomic_DNA"/>
</dbReference>
<organism evidence="1 2">
    <name type="scientific">Pelagicoccus albus</name>
    <dbReference type="NCBI Taxonomy" id="415222"/>
    <lineage>
        <taxon>Bacteria</taxon>
        <taxon>Pseudomonadati</taxon>
        <taxon>Verrucomicrobiota</taxon>
        <taxon>Opitutia</taxon>
        <taxon>Puniceicoccales</taxon>
        <taxon>Pelagicoccaceae</taxon>
        <taxon>Pelagicoccus</taxon>
    </lineage>
</organism>
<keyword evidence="2" id="KW-1185">Reference proteome</keyword>
<sequence>MKSGDPEPKDDLLLVMAAKQSSPSRTLDVVSKSSNWLKSVLKGANVPFSYSSCEKEDHYGYAAVTIVRNYRGQPACLDIKIAEIRDRAYIFAEVRSLGKFEGTMFPFFGDLESDNERDLLLHYIADFVLSADS</sequence>
<protein>
    <submittedName>
        <fullName evidence="1">Uncharacterized protein</fullName>
    </submittedName>
</protein>
<accession>A0A7X1E8Z2</accession>